<dbReference type="Proteomes" id="UP000460317">
    <property type="component" value="Unassembled WGS sequence"/>
</dbReference>
<proteinExistence type="inferred from homology"/>
<dbReference type="GO" id="GO:0003700">
    <property type="term" value="F:DNA-binding transcription factor activity"/>
    <property type="evidence" value="ECO:0007669"/>
    <property type="project" value="InterPro"/>
</dbReference>
<dbReference type="EMBL" id="JAGZEE010000045">
    <property type="protein sequence ID" value="MBS5413205.1"/>
    <property type="molecule type" value="Genomic_DNA"/>
</dbReference>
<dbReference type="AlphaFoldDB" id="A0A0P0EWW9"/>
<dbReference type="EMBL" id="CZAP01000038">
    <property type="protein sequence ID" value="CUQ27283.1"/>
    <property type="molecule type" value="Genomic_DNA"/>
</dbReference>
<dbReference type="Gene3D" id="1.10.10.10">
    <property type="entry name" value="Winged helix-like DNA-binding domain superfamily/Winged helix DNA-binding domain"/>
    <property type="match status" value="1"/>
</dbReference>
<dbReference type="RefSeq" id="WP_008760345.1">
    <property type="nucleotide sequence ID" value="NZ_AP022660.1"/>
</dbReference>
<reference evidence="12" key="5">
    <citation type="submission" date="2021-06" db="EMBL/GenBank/DDBJ databases">
        <title>Interrogation of the integrated mobile genetic elements in gut-associated Bacteroides with a consensus prediction approach.</title>
        <authorList>
            <person name="Campbell D.E."/>
            <person name="Leigh J.R."/>
            <person name="Kim T."/>
            <person name="England W."/>
            <person name="Whitaker R.J."/>
            <person name="Degnan P.H."/>
        </authorList>
    </citation>
    <scope>NUCLEOTIDE SEQUENCE</scope>
    <source>
        <strain evidence="12">VPI-3443</strain>
    </source>
</reference>
<sequence length="298" mass="33719">MSDFRLKVFQSVAKNLSFTKASQELFVSQPAITKHIQELETYYQARLFERQGSKISLTVAGELLLKHSEKILDDYKRLEYEMHLLHNEYIGELKLGASTTIAQYVLPPLLAHFIAKFPQVNLSVLNGNSRGVEVALQEHRIELGLVEGIFRLPNLKYTLFLQDELVAVVHVNSKLNIQEEITPAELPNIPLVLRERGSGTLDVFERALSQHNLKLSSLNVLMYLGGTESIKLFLEHTDCMGIVSIRSVHKELVAGTLRVVEIKGMPMLREFNFVQLQGQEGGLSQVFMRFAGHHSKNL</sequence>
<keyword evidence="2" id="KW-0805">Transcription regulation</keyword>
<dbReference type="Pfam" id="PF00126">
    <property type="entry name" value="HTH_1"/>
    <property type="match status" value="1"/>
</dbReference>
<gene>
    <name evidence="7" type="primary">cysL</name>
    <name evidence="6" type="ORF">BatF92_10680</name>
    <name evidence="7" type="ORF">ERS852511_05013</name>
    <name evidence="9" type="ORF">GAN91_03550</name>
    <name evidence="8" type="ORF">GAN93_03920</name>
    <name evidence="10" type="ORF">KHY35_21260</name>
    <name evidence="12" type="ORF">KQP74_12765</name>
    <name evidence="11" type="ORF">PO127_24460</name>
</gene>
<keyword evidence="3" id="KW-0238">DNA-binding</keyword>
<reference evidence="6 16" key="3">
    <citation type="submission" date="2020-02" db="EMBL/GenBank/DDBJ databases">
        <title>Whole-genome sequencing and comparative analysis of the genomes of Bacteroides thetaiotaomicron and Escherichia coli isolated from a healthy resident in Vietnam.</title>
        <authorList>
            <person name="Mohsin M."/>
            <person name="Tanaka K."/>
            <person name="Kawahara R."/>
            <person name="Kondo S."/>
            <person name="Noguchi H."/>
            <person name="Motooka D."/>
            <person name="Nakamura S."/>
            <person name="Khong D.T."/>
            <person name="Nguyen T.N."/>
            <person name="Tran H.T."/>
            <person name="Yamamoto Y."/>
        </authorList>
    </citation>
    <scope>NUCLEOTIDE SEQUENCE [LARGE SCALE GENOMIC DNA]</scope>
    <source>
        <strain evidence="6 16">F9-2</strain>
    </source>
</reference>
<evidence type="ECO:0000313" key="8">
    <source>
        <dbReference type="EMBL" id="KAB4454815.1"/>
    </source>
</evidence>
<dbReference type="SUPFAM" id="SSF46785">
    <property type="entry name" value="Winged helix' DNA-binding domain"/>
    <property type="match status" value="1"/>
</dbReference>
<evidence type="ECO:0000256" key="2">
    <source>
        <dbReference type="ARBA" id="ARBA00023015"/>
    </source>
</evidence>
<dbReference type="GO" id="GO:0000976">
    <property type="term" value="F:transcription cis-regulatory region binding"/>
    <property type="evidence" value="ECO:0007669"/>
    <property type="project" value="TreeGrafter"/>
</dbReference>
<dbReference type="PRINTS" id="PR00039">
    <property type="entry name" value="HTHLYSR"/>
</dbReference>
<dbReference type="EMBL" id="WCRY01000002">
    <property type="protein sequence ID" value="KAB4487087.1"/>
    <property type="molecule type" value="Genomic_DNA"/>
</dbReference>
<evidence type="ECO:0000313" key="16">
    <source>
        <dbReference type="Proteomes" id="UP000500882"/>
    </source>
</evidence>
<evidence type="ECO:0000313" key="11">
    <source>
        <dbReference type="EMBL" id="MDC2238902.1"/>
    </source>
</evidence>
<feature type="domain" description="HTH lysR-type" evidence="5">
    <location>
        <begin position="1"/>
        <end position="58"/>
    </location>
</feature>
<evidence type="ECO:0000256" key="4">
    <source>
        <dbReference type="ARBA" id="ARBA00023163"/>
    </source>
</evidence>
<evidence type="ECO:0000313" key="15">
    <source>
        <dbReference type="Proteomes" id="UP000460317"/>
    </source>
</evidence>
<dbReference type="Proteomes" id="UP000095576">
    <property type="component" value="Unassembled WGS sequence"/>
</dbReference>
<dbReference type="KEGG" id="btho:Btheta7330_03379"/>
<evidence type="ECO:0000256" key="1">
    <source>
        <dbReference type="ARBA" id="ARBA00009437"/>
    </source>
</evidence>
<reference evidence="11" key="6">
    <citation type="submission" date="2022-10" db="EMBL/GenBank/DDBJ databases">
        <title>Human gut microbiome strain richness.</title>
        <authorList>
            <person name="Chen-Liaw A."/>
        </authorList>
    </citation>
    <scope>NUCLEOTIDE SEQUENCE</scope>
    <source>
        <strain evidence="11">1001283st1_A3_1001283B150304_161114</strain>
    </source>
</reference>
<dbReference type="Proteomes" id="UP001162960">
    <property type="component" value="Chromosome"/>
</dbReference>
<evidence type="ECO:0000313" key="10">
    <source>
        <dbReference type="EMBL" id="MBS5413205.1"/>
    </source>
</evidence>
<comment type="similarity">
    <text evidence="1">Belongs to the LysR transcriptional regulatory family.</text>
</comment>
<dbReference type="FunFam" id="1.10.10.10:FF:000001">
    <property type="entry name" value="LysR family transcriptional regulator"/>
    <property type="match status" value="1"/>
</dbReference>
<evidence type="ECO:0000313" key="9">
    <source>
        <dbReference type="EMBL" id="KAB4487087.1"/>
    </source>
</evidence>
<dbReference type="Gene3D" id="3.40.190.290">
    <property type="match status" value="1"/>
</dbReference>
<dbReference type="PANTHER" id="PTHR30126:SF39">
    <property type="entry name" value="HTH-TYPE TRANSCRIPTIONAL REGULATOR CYSL"/>
    <property type="match status" value="1"/>
</dbReference>
<dbReference type="EMBL" id="JAQNVG010000066">
    <property type="protein sequence ID" value="MDC2238902.1"/>
    <property type="molecule type" value="Genomic_DNA"/>
</dbReference>
<dbReference type="Proteomes" id="UP000500882">
    <property type="component" value="Chromosome"/>
</dbReference>
<dbReference type="SUPFAM" id="SSF53850">
    <property type="entry name" value="Periplasmic binding protein-like II"/>
    <property type="match status" value="1"/>
</dbReference>
<dbReference type="EMBL" id="CP083685">
    <property type="protein sequence ID" value="UYU88834.1"/>
    <property type="molecule type" value="Genomic_DNA"/>
</dbReference>
<keyword evidence="4" id="KW-0804">Transcription</keyword>
<dbReference type="EMBL" id="AP022660">
    <property type="protein sequence ID" value="BCA49126.1"/>
    <property type="molecule type" value="Genomic_DNA"/>
</dbReference>
<evidence type="ECO:0000256" key="3">
    <source>
        <dbReference type="ARBA" id="ARBA00023125"/>
    </source>
</evidence>
<accession>C6ITU1</accession>
<evidence type="ECO:0000313" key="13">
    <source>
        <dbReference type="Proteomes" id="UP000095576"/>
    </source>
</evidence>
<dbReference type="InterPro" id="IPR005119">
    <property type="entry name" value="LysR_subst-bd"/>
</dbReference>
<dbReference type="EMBL" id="WCSB01000002">
    <property type="protein sequence ID" value="KAB4454815.1"/>
    <property type="molecule type" value="Genomic_DNA"/>
</dbReference>
<dbReference type="GeneID" id="60925773"/>
<name>A0A0P0EWW9_BACT4</name>
<dbReference type="OMA" id="KLHVQNT"/>
<dbReference type="InterPro" id="IPR036390">
    <property type="entry name" value="WH_DNA-bd_sf"/>
</dbReference>
<dbReference type="Proteomes" id="UP000782901">
    <property type="component" value="Unassembled WGS sequence"/>
</dbReference>
<evidence type="ECO:0000313" key="14">
    <source>
        <dbReference type="Proteomes" id="UP000436858"/>
    </source>
</evidence>
<dbReference type="InterPro" id="IPR000847">
    <property type="entry name" value="LysR_HTH_N"/>
</dbReference>
<reference evidence="10" key="4">
    <citation type="submission" date="2021-02" db="EMBL/GenBank/DDBJ databases">
        <title>Infant gut strain persistence is associated with maternal origin, phylogeny, and functional potential including surface adhesion and iron acquisition.</title>
        <authorList>
            <person name="Lou Y.C."/>
        </authorList>
    </citation>
    <scope>NUCLEOTIDE SEQUENCE</scope>
    <source>
        <strain evidence="10">L3_082_243G1_dasL3_082_243G1_maxbin2.maxbin.015s ta_sub</strain>
    </source>
</reference>
<protein>
    <submittedName>
        <fullName evidence="6 8">Transcriptional regulator</fullName>
    </submittedName>
</protein>
<dbReference type="Proteomes" id="UP000436858">
    <property type="component" value="Unassembled WGS sequence"/>
</dbReference>
<dbReference type="Pfam" id="PF03466">
    <property type="entry name" value="LysR_substrate"/>
    <property type="match status" value="1"/>
</dbReference>
<reference evidence="14 15" key="2">
    <citation type="journal article" date="2019" name="Nat. Med.">
        <title>A library of human gut bacterial isolates paired with longitudinal multiomics data enables mechanistic microbiome research.</title>
        <authorList>
            <person name="Poyet M."/>
            <person name="Groussin M."/>
            <person name="Gibbons S.M."/>
            <person name="Avila-Pacheco J."/>
            <person name="Jiang X."/>
            <person name="Kearney S.M."/>
            <person name="Perrotta A.R."/>
            <person name="Berdy B."/>
            <person name="Zhao S."/>
            <person name="Lieberman T.D."/>
            <person name="Swanson P.K."/>
            <person name="Smith M."/>
            <person name="Roesemann S."/>
            <person name="Alexander J.E."/>
            <person name="Rich S.A."/>
            <person name="Livny J."/>
            <person name="Vlamakis H."/>
            <person name="Clish C."/>
            <person name="Bullock K."/>
            <person name="Deik A."/>
            <person name="Scott J."/>
            <person name="Pierce K.A."/>
            <person name="Xavier R.J."/>
            <person name="Alm E.J."/>
        </authorList>
    </citation>
    <scope>NUCLEOTIDE SEQUENCE [LARGE SCALE GENOMIC DNA]</scope>
    <source>
        <strain evidence="9 14">BIOML-A162</strain>
        <strain evidence="8 15">BIOML-A165</strain>
    </source>
</reference>
<dbReference type="InterPro" id="IPR036388">
    <property type="entry name" value="WH-like_DNA-bd_sf"/>
</dbReference>
<dbReference type="Proteomes" id="UP001217776">
    <property type="component" value="Unassembled WGS sequence"/>
</dbReference>
<dbReference type="PANTHER" id="PTHR30126">
    <property type="entry name" value="HTH-TYPE TRANSCRIPTIONAL REGULATOR"/>
    <property type="match status" value="1"/>
</dbReference>
<evidence type="ECO:0000313" key="6">
    <source>
        <dbReference type="EMBL" id="BCA49126.1"/>
    </source>
</evidence>
<reference evidence="7 13" key="1">
    <citation type="submission" date="2015-09" db="EMBL/GenBank/DDBJ databases">
        <authorList>
            <consortium name="Pathogen Informatics"/>
        </authorList>
    </citation>
    <scope>NUCLEOTIDE SEQUENCE [LARGE SCALE GENOMIC DNA]</scope>
    <source>
        <strain evidence="7 13">2789STDY5834899</strain>
    </source>
</reference>
<dbReference type="PROSITE" id="PS50931">
    <property type="entry name" value="HTH_LYSR"/>
    <property type="match status" value="1"/>
</dbReference>
<accession>A0A0P0EWW9</accession>
<evidence type="ECO:0000259" key="5">
    <source>
        <dbReference type="PROSITE" id="PS50931"/>
    </source>
</evidence>
<organism evidence="8 15">
    <name type="scientific">Bacteroides thetaiotaomicron</name>
    <dbReference type="NCBI Taxonomy" id="818"/>
    <lineage>
        <taxon>Bacteria</taxon>
        <taxon>Pseudomonadati</taxon>
        <taxon>Bacteroidota</taxon>
        <taxon>Bacteroidia</taxon>
        <taxon>Bacteroidales</taxon>
        <taxon>Bacteroidaceae</taxon>
        <taxon>Bacteroides</taxon>
    </lineage>
</organism>
<dbReference type="PATRIC" id="fig|818.23.peg.3477"/>
<evidence type="ECO:0000313" key="12">
    <source>
        <dbReference type="EMBL" id="UYU88834.1"/>
    </source>
</evidence>
<evidence type="ECO:0000313" key="7">
    <source>
        <dbReference type="EMBL" id="CUQ27283.1"/>
    </source>
</evidence>